<dbReference type="EMBL" id="JBHUEA010000008">
    <property type="protein sequence ID" value="MFD1721277.1"/>
    <property type="molecule type" value="Genomic_DNA"/>
</dbReference>
<protein>
    <recommendedName>
        <fullName evidence="4">SGNH hydrolase-type esterase domain-containing protein</fullName>
    </recommendedName>
</protein>
<sequence>MIPLLRAPVSRAALRALNPADRSVPEGEPLSEASGPDPDRVLVVGSGPVTGAGARRHDDALPGTIARALADRTGHGAVVEARGAQRLRLHDLPALLQGARLQRFDAMVLVIGLFDAMDGAGLRAWSRELHRQLDAMQRDGARGAVVLLTTVPPVSSVARRRTLAVALADRRVRRVNRVLSRAATDRPATGRVALPAPEADAPIASAAWYERCGTAVAEALAPLLAAQRQR</sequence>
<proteinExistence type="predicted"/>
<organism evidence="2 3">
    <name type="scientific">Amnibacterium endophyticum</name>
    <dbReference type="NCBI Taxonomy" id="2109337"/>
    <lineage>
        <taxon>Bacteria</taxon>
        <taxon>Bacillati</taxon>
        <taxon>Actinomycetota</taxon>
        <taxon>Actinomycetes</taxon>
        <taxon>Micrococcales</taxon>
        <taxon>Microbacteriaceae</taxon>
        <taxon>Amnibacterium</taxon>
    </lineage>
</organism>
<evidence type="ECO:0000313" key="2">
    <source>
        <dbReference type="EMBL" id="MFD1721277.1"/>
    </source>
</evidence>
<dbReference type="Gene3D" id="3.40.50.1110">
    <property type="entry name" value="SGNH hydrolase"/>
    <property type="match status" value="1"/>
</dbReference>
<keyword evidence="3" id="KW-1185">Reference proteome</keyword>
<dbReference type="RefSeq" id="WP_377933369.1">
    <property type="nucleotide sequence ID" value="NZ_JBHUEA010000008.1"/>
</dbReference>
<dbReference type="Proteomes" id="UP001597347">
    <property type="component" value="Unassembled WGS sequence"/>
</dbReference>
<evidence type="ECO:0000313" key="3">
    <source>
        <dbReference type="Proteomes" id="UP001597347"/>
    </source>
</evidence>
<evidence type="ECO:0008006" key="4">
    <source>
        <dbReference type="Google" id="ProtNLM"/>
    </source>
</evidence>
<evidence type="ECO:0000256" key="1">
    <source>
        <dbReference type="SAM" id="MobiDB-lite"/>
    </source>
</evidence>
<dbReference type="SUPFAM" id="SSF52266">
    <property type="entry name" value="SGNH hydrolase"/>
    <property type="match status" value="1"/>
</dbReference>
<reference evidence="3" key="1">
    <citation type="journal article" date="2019" name="Int. J. Syst. Evol. Microbiol.">
        <title>The Global Catalogue of Microorganisms (GCM) 10K type strain sequencing project: providing services to taxonomists for standard genome sequencing and annotation.</title>
        <authorList>
            <consortium name="The Broad Institute Genomics Platform"/>
            <consortium name="The Broad Institute Genome Sequencing Center for Infectious Disease"/>
            <person name="Wu L."/>
            <person name="Ma J."/>
        </authorList>
    </citation>
    <scope>NUCLEOTIDE SEQUENCE [LARGE SCALE GENOMIC DNA]</scope>
    <source>
        <strain evidence="3">CGMCC 1.12471</strain>
    </source>
</reference>
<dbReference type="InterPro" id="IPR036514">
    <property type="entry name" value="SGNH_hydro_sf"/>
</dbReference>
<gene>
    <name evidence="2" type="ORF">ACFSBI_06915</name>
</gene>
<feature type="region of interest" description="Disordered" evidence="1">
    <location>
        <begin position="20"/>
        <end position="57"/>
    </location>
</feature>
<accession>A0ABW4LDA9</accession>
<name>A0ABW4LDA9_9MICO</name>
<comment type="caution">
    <text evidence="2">The sequence shown here is derived from an EMBL/GenBank/DDBJ whole genome shotgun (WGS) entry which is preliminary data.</text>
</comment>